<keyword evidence="3" id="KW-0804">Transcription</keyword>
<name>A0A2M9CJ80_9MICO</name>
<dbReference type="GO" id="GO:0000976">
    <property type="term" value="F:transcription cis-regulatory region binding"/>
    <property type="evidence" value="ECO:0007669"/>
    <property type="project" value="TreeGrafter"/>
</dbReference>
<dbReference type="PANTHER" id="PTHR30055">
    <property type="entry name" value="HTH-TYPE TRANSCRIPTIONAL REGULATOR RUTR"/>
    <property type="match status" value="1"/>
</dbReference>
<dbReference type="PRINTS" id="PR00455">
    <property type="entry name" value="HTHTETR"/>
</dbReference>
<evidence type="ECO:0000259" key="5">
    <source>
        <dbReference type="PROSITE" id="PS50977"/>
    </source>
</evidence>
<evidence type="ECO:0000256" key="2">
    <source>
        <dbReference type="ARBA" id="ARBA00023125"/>
    </source>
</evidence>
<comment type="caution">
    <text evidence="6">The sequence shown here is derived from an EMBL/GenBank/DDBJ whole genome shotgun (WGS) entry which is preliminary data.</text>
</comment>
<dbReference type="GO" id="GO:0003700">
    <property type="term" value="F:DNA-binding transcription factor activity"/>
    <property type="evidence" value="ECO:0007669"/>
    <property type="project" value="TreeGrafter"/>
</dbReference>
<gene>
    <name evidence="6" type="ORF">CLV46_1518</name>
</gene>
<dbReference type="PANTHER" id="PTHR30055:SF238">
    <property type="entry name" value="MYCOFACTOCIN BIOSYNTHESIS TRANSCRIPTIONAL REGULATOR MFTR-RELATED"/>
    <property type="match status" value="1"/>
</dbReference>
<sequence length="201" mass="21214">MPAEDPRVGRPRSSSRATLEEAATELFLEQGYEATTVGQIARRAGVSRTSFFNYFPTKADVVWVAVDDALDALRVALAGAETAEDVFEGVLAVGARVDAQHVPLAITETEAMGGAAEIEAAGLARAARLGRELRDALGRGATLDAETTDVIARMTAGAVAAAWQAWAGAGVRRGELRDRLARALDLVRSGVREAVGESPRR</sequence>
<evidence type="ECO:0000313" key="7">
    <source>
        <dbReference type="Proteomes" id="UP000228758"/>
    </source>
</evidence>
<evidence type="ECO:0000256" key="3">
    <source>
        <dbReference type="ARBA" id="ARBA00023163"/>
    </source>
</evidence>
<dbReference type="InterPro" id="IPR001647">
    <property type="entry name" value="HTH_TetR"/>
</dbReference>
<reference evidence="6 7" key="1">
    <citation type="submission" date="2017-11" db="EMBL/GenBank/DDBJ databases">
        <title>Genomic Encyclopedia of Archaeal and Bacterial Type Strains, Phase II (KMG-II): From Individual Species to Whole Genera.</title>
        <authorList>
            <person name="Goeker M."/>
        </authorList>
    </citation>
    <scope>NUCLEOTIDE SEQUENCE [LARGE SCALE GENOMIC DNA]</scope>
    <source>
        <strain evidence="6 7">DSM 27393</strain>
    </source>
</reference>
<keyword evidence="1" id="KW-0805">Transcription regulation</keyword>
<feature type="domain" description="HTH tetR-type" evidence="5">
    <location>
        <begin position="13"/>
        <end position="73"/>
    </location>
</feature>
<dbReference type="PROSITE" id="PS50977">
    <property type="entry name" value="HTH_TETR_2"/>
    <property type="match status" value="1"/>
</dbReference>
<protein>
    <submittedName>
        <fullName evidence="6">AcrR family transcriptional regulator</fullName>
    </submittedName>
</protein>
<dbReference type="InterPro" id="IPR009057">
    <property type="entry name" value="Homeodomain-like_sf"/>
</dbReference>
<keyword evidence="2 4" id="KW-0238">DNA-binding</keyword>
<dbReference type="EMBL" id="PGFF01000001">
    <property type="protein sequence ID" value="PJJ71959.1"/>
    <property type="molecule type" value="Genomic_DNA"/>
</dbReference>
<dbReference type="InterPro" id="IPR050109">
    <property type="entry name" value="HTH-type_TetR-like_transc_reg"/>
</dbReference>
<dbReference type="OrthoDB" id="956698at2"/>
<dbReference type="RefSeq" id="WP_100364204.1">
    <property type="nucleotide sequence ID" value="NZ_PGFF01000001.1"/>
</dbReference>
<dbReference type="AlphaFoldDB" id="A0A2M9CJ80"/>
<evidence type="ECO:0000313" key="6">
    <source>
        <dbReference type="EMBL" id="PJJ71959.1"/>
    </source>
</evidence>
<dbReference type="Proteomes" id="UP000228758">
    <property type="component" value="Unassembled WGS sequence"/>
</dbReference>
<dbReference type="PROSITE" id="PS01081">
    <property type="entry name" value="HTH_TETR_1"/>
    <property type="match status" value="1"/>
</dbReference>
<dbReference type="InterPro" id="IPR023772">
    <property type="entry name" value="DNA-bd_HTH_TetR-type_CS"/>
</dbReference>
<feature type="DNA-binding region" description="H-T-H motif" evidence="4">
    <location>
        <begin position="36"/>
        <end position="55"/>
    </location>
</feature>
<dbReference type="SUPFAM" id="SSF46689">
    <property type="entry name" value="Homeodomain-like"/>
    <property type="match status" value="1"/>
</dbReference>
<dbReference type="Gene3D" id="1.10.357.10">
    <property type="entry name" value="Tetracycline Repressor, domain 2"/>
    <property type="match status" value="1"/>
</dbReference>
<dbReference type="Pfam" id="PF00440">
    <property type="entry name" value="TetR_N"/>
    <property type="match status" value="1"/>
</dbReference>
<evidence type="ECO:0000256" key="4">
    <source>
        <dbReference type="PROSITE-ProRule" id="PRU00335"/>
    </source>
</evidence>
<evidence type="ECO:0000256" key="1">
    <source>
        <dbReference type="ARBA" id="ARBA00023015"/>
    </source>
</evidence>
<keyword evidence="7" id="KW-1185">Reference proteome</keyword>
<accession>A0A2M9CJ80</accession>
<organism evidence="6 7">
    <name type="scientific">Diaminobutyricimonas aerilata</name>
    <dbReference type="NCBI Taxonomy" id="1162967"/>
    <lineage>
        <taxon>Bacteria</taxon>
        <taxon>Bacillati</taxon>
        <taxon>Actinomycetota</taxon>
        <taxon>Actinomycetes</taxon>
        <taxon>Micrococcales</taxon>
        <taxon>Microbacteriaceae</taxon>
        <taxon>Diaminobutyricimonas</taxon>
    </lineage>
</organism>
<proteinExistence type="predicted"/>